<proteinExistence type="predicted"/>
<dbReference type="InterPro" id="IPR025209">
    <property type="entry name" value="DUF4209"/>
</dbReference>
<dbReference type="PANTHER" id="PTHR31701:SF2">
    <property type="entry name" value="ENDOPLASMIC RETICULUM MEMBRANE-ASSOCIATED RNA DEGRADATION PROTEIN"/>
    <property type="match status" value="1"/>
</dbReference>
<feature type="domain" description="DUF4209" evidence="1">
    <location>
        <begin position="2"/>
        <end position="44"/>
    </location>
</feature>
<dbReference type="InterPro" id="IPR039635">
    <property type="entry name" value="ERMARD"/>
</dbReference>
<evidence type="ECO:0000313" key="2">
    <source>
        <dbReference type="EMBL" id="MXU99302.1"/>
    </source>
</evidence>
<evidence type="ECO:0000259" key="1">
    <source>
        <dbReference type="Pfam" id="PF13910"/>
    </source>
</evidence>
<organism evidence="2">
    <name type="scientific">Ixodes ricinus</name>
    <name type="common">Common tick</name>
    <name type="synonym">Acarus ricinus</name>
    <dbReference type="NCBI Taxonomy" id="34613"/>
    <lineage>
        <taxon>Eukaryota</taxon>
        <taxon>Metazoa</taxon>
        <taxon>Ecdysozoa</taxon>
        <taxon>Arthropoda</taxon>
        <taxon>Chelicerata</taxon>
        <taxon>Arachnida</taxon>
        <taxon>Acari</taxon>
        <taxon>Parasitiformes</taxon>
        <taxon>Ixodida</taxon>
        <taxon>Ixodoidea</taxon>
        <taxon>Ixodidae</taxon>
        <taxon>Ixodinae</taxon>
        <taxon>Ixodes</taxon>
    </lineage>
</organism>
<dbReference type="EMBL" id="GIFC01017219">
    <property type="protein sequence ID" value="MXU99302.1"/>
    <property type="molecule type" value="Transcribed_RNA"/>
</dbReference>
<accession>A0A6B0VB74</accession>
<reference evidence="2" key="1">
    <citation type="submission" date="2019-12" db="EMBL/GenBank/DDBJ databases">
        <title>An insight into the sialome of adult female Ixodes ricinus ticks feeding for 6 days.</title>
        <authorList>
            <person name="Perner J."/>
            <person name="Ribeiro J.M.C."/>
        </authorList>
    </citation>
    <scope>NUCLEOTIDE SEQUENCE</scope>
    <source>
        <strain evidence="2">Semi-engorged</strain>
        <tissue evidence="2">Salivary glands</tissue>
    </source>
</reference>
<protein>
    <submittedName>
        <fullName evidence="2">Putative endoplasmic reticulum membrane-associated rna degradation protein</fullName>
    </submittedName>
</protein>
<dbReference type="PANTHER" id="PTHR31701">
    <property type="entry name" value="ENDOPLASMIC RETICULUM MEMBRANE-ASSOCIATED RNA DEGRADATION PROTEIN"/>
    <property type="match status" value="1"/>
</dbReference>
<dbReference type="AlphaFoldDB" id="A0A6B0VB74"/>
<sequence>MLVLQIIMGSPRSLNLRNVVWHGFVTPQEVDRRLPFFLICAAMSLGERLAESGSQHEAIVRRRRFSFVDTELALNDFQGVGFNEQSFLSVLEASPLVLPGRMSFWRACVQLYNESRYDESLVLALPQVECVLRVLFTAANDCPRRLLTAEMSTLYTTLDEVLAEFTNDCTCNALRKVLGDSHFEIYLDLFAYLEGPRLRDRISHGEADLSSIRKPLLIHLFNAVAATCAISLCENHKLQECSTLGSLRSVAVSYHSHFHPIQLLRKKVLNTIEALNSWEELIVQENLGDSSVHCDPLGDPAKRCILLLMSKFDIRLPVQLSLPVLREGATLALWIVCCCLRRINDMTTLDTLQYEKLVRLLKTTLKFSENFGTLTSSSKNRWDECCQLCCDHLDNALRTLSDGQMSLFSGLVTKTTLSIETGL</sequence>
<dbReference type="Pfam" id="PF13910">
    <property type="entry name" value="DUF4209"/>
    <property type="match status" value="1"/>
</dbReference>
<name>A0A6B0VB74_IXORI</name>